<sequence>MNLITGATGFLGTHLTAHLVGLGENCICFYRTETKRDYALKIIKTYSEITDLLIEQNIKWVKADLLDIPKLNHVFSTYEVTQVYHCAGMISNAPSDYKKLRKVNIEGTANIINFSLKYHVQKFCHVSSIATLSKNPELSLIDEQITISEHDKTNAYAIAKYGAEREAWRGSQEGLNLIIVNPGVILGHGFYNQGSGEIINKYAKGFQFYFNKTTGFVGVYDCCKAMHLLMQSSLKNERYILVAENLNFKILAAKIATLFSAKPPRIKIKKWMLFIFWLFSLLTTLLGKKRQMTKDLITSLFESDAYSNDKIKTAIQFEFQTIDVVLKQIKENSNF</sequence>
<gene>
    <name evidence="3" type="ORF">SAMN05444278_10641</name>
</gene>
<dbReference type="InterPro" id="IPR001509">
    <property type="entry name" value="Epimerase_deHydtase"/>
</dbReference>
<dbReference type="PANTHER" id="PTHR48079:SF6">
    <property type="entry name" value="NAD(P)-BINDING DOMAIN-CONTAINING PROTEIN-RELATED"/>
    <property type="match status" value="1"/>
</dbReference>
<dbReference type="Gene3D" id="3.40.50.720">
    <property type="entry name" value="NAD(P)-binding Rossmann-like Domain"/>
    <property type="match status" value="1"/>
</dbReference>
<dbReference type="EMBL" id="FQTW01000006">
    <property type="protein sequence ID" value="SHE81657.1"/>
    <property type="molecule type" value="Genomic_DNA"/>
</dbReference>
<evidence type="ECO:0000259" key="2">
    <source>
        <dbReference type="Pfam" id="PF01370"/>
    </source>
</evidence>
<keyword evidence="1" id="KW-0812">Transmembrane</keyword>
<reference evidence="3 4" key="1">
    <citation type="submission" date="2016-11" db="EMBL/GenBank/DDBJ databases">
        <authorList>
            <person name="Jaros S."/>
            <person name="Januszkiewicz K."/>
            <person name="Wedrychowicz H."/>
        </authorList>
    </citation>
    <scope>NUCLEOTIDE SEQUENCE [LARGE SCALE GENOMIC DNA]</scope>
    <source>
        <strain evidence="3 4">DSM 25661</strain>
    </source>
</reference>
<accession>A0A1M4WKE1</accession>
<protein>
    <submittedName>
        <fullName evidence="3">Nucleoside-diphosphate-sugar epimerase</fullName>
    </submittedName>
</protein>
<dbReference type="Pfam" id="PF01370">
    <property type="entry name" value="Epimerase"/>
    <property type="match status" value="1"/>
</dbReference>
<evidence type="ECO:0000313" key="4">
    <source>
        <dbReference type="Proteomes" id="UP000184462"/>
    </source>
</evidence>
<name>A0A1M4WKE1_9FLAO</name>
<evidence type="ECO:0000313" key="3">
    <source>
        <dbReference type="EMBL" id="SHE81657.1"/>
    </source>
</evidence>
<dbReference type="AlphaFoldDB" id="A0A1M4WKE1"/>
<dbReference type="InterPro" id="IPR051783">
    <property type="entry name" value="NAD(P)-dependent_oxidoreduct"/>
</dbReference>
<dbReference type="Proteomes" id="UP000184462">
    <property type="component" value="Unassembled WGS sequence"/>
</dbReference>
<evidence type="ECO:0000256" key="1">
    <source>
        <dbReference type="SAM" id="Phobius"/>
    </source>
</evidence>
<dbReference type="PANTHER" id="PTHR48079">
    <property type="entry name" value="PROTEIN YEEZ"/>
    <property type="match status" value="1"/>
</dbReference>
<dbReference type="GO" id="GO:0005737">
    <property type="term" value="C:cytoplasm"/>
    <property type="evidence" value="ECO:0007669"/>
    <property type="project" value="TreeGrafter"/>
</dbReference>
<proteinExistence type="predicted"/>
<dbReference type="OrthoDB" id="596910at2"/>
<dbReference type="InterPro" id="IPR036291">
    <property type="entry name" value="NAD(P)-bd_dom_sf"/>
</dbReference>
<dbReference type="STRING" id="1155689.SAMN05444278_10641"/>
<dbReference type="SUPFAM" id="SSF51735">
    <property type="entry name" value="NAD(P)-binding Rossmann-fold domains"/>
    <property type="match status" value="1"/>
</dbReference>
<feature type="domain" description="NAD-dependent epimerase/dehydratase" evidence="2">
    <location>
        <begin position="3"/>
        <end position="239"/>
    </location>
</feature>
<keyword evidence="4" id="KW-1185">Reference proteome</keyword>
<keyword evidence="1" id="KW-0472">Membrane</keyword>
<organism evidence="3 4">
    <name type="scientific">Psychroflexus salarius</name>
    <dbReference type="NCBI Taxonomy" id="1155689"/>
    <lineage>
        <taxon>Bacteria</taxon>
        <taxon>Pseudomonadati</taxon>
        <taxon>Bacteroidota</taxon>
        <taxon>Flavobacteriia</taxon>
        <taxon>Flavobacteriales</taxon>
        <taxon>Flavobacteriaceae</taxon>
        <taxon>Psychroflexus</taxon>
    </lineage>
</organism>
<feature type="transmembrane region" description="Helical" evidence="1">
    <location>
        <begin position="271"/>
        <end position="287"/>
    </location>
</feature>
<keyword evidence="1" id="KW-1133">Transmembrane helix</keyword>
<dbReference type="GO" id="GO:0004029">
    <property type="term" value="F:aldehyde dehydrogenase (NAD+) activity"/>
    <property type="evidence" value="ECO:0007669"/>
    <property type="project" value="TreeGrafter"/>
</dbReference>